<sequence length="279" mass="32176">MFIKINLKLIFIILLFIYLFLIIYSTPTSRSHSIIPVPSSIPFFGTITPCIDSDGTPIQWHVSIKCIKGCTEIAKKRGYSNFTPPVTFNPSFGTGFFFNLTPGINDDGTIKRIKKIIVKIESTRELAGQKRVNTWIINYPNFDKIHQFLFGHFNPIPNLEINNLLYLNIQFTIPLNINLIIKIKNERKMVFRAFIEDKNKNELSRKDLNENEWMGLLPIKMELNENKIKNYLNKNKQHSMIFSVFVVPIDVCSICGQNKKSLGKIRVLPGCEVSFFLIN</sequence>
<evidence type="ECO:0000256" key="1">
    <source>
        <dbReference type="SAM" id="Phobius"/>
    </source>
</evidence>
<keyword evidence="1" id="KW-0472">Membrane</keyword>
<name>A0A8S9ZWH8_9BILA</name>
<comment type="caution">
    <text evidence="2">The sequence shown here is derived from an EMBL/GenBank/DDBJ whole genome shotgun (WGS) entry which is preliminary data.</text>
</comment>
<accession>A0A8S9ZWH8</accession>
<dbReference type="OrthoDB" id="10523964at2759"/>
<reference evidence="2" key="1">
    <citation type="journal article" date="2020" name="Ecol. Evol.">
        <title>Genome structure and content of the rice root-knot nematode (Meloidogyne graminicola).</title>
        <authorList>
            <person name="Phan N.T."/>
            <person name="Danchin E.G.J."/>
            <person name="Klopp C."/>
            <person name="Perfus-Barbeoch L."/>
            <person name="Kozlowski D.K."/>
            <person name="Koutsovoulos G.D."/>
            <person name="Lopez-Roques C."/>
            <person name="Bouchez O."/>
            <person name="Zahm M."/>
            <person name="Besnard G."/>
            <person name="Bellafiore S."/>
        </authorList>
    </citation>
    <scope>NUCLEOTIDE SEQUENCE</scope>
    <source>
        <strain evidence="2">VN-18</strain>
    </source>
</reference>
<keyword evidence="1" id="KW-1133">Transmembrane helix</keyword>
<dbReference type="AlphaFoldDB" id="A0A8S9ZWH8"/>
<feature type="transmembrane region" description="Helical" evidence="1">
    <location>
        <begin position="7"/>
        <end position="26"/>
    </location>
</feature>
<keyword evidence="1" id="KW-0812">Transmembrane</keyword>
<evidence type="ECO:0000313" key="2">
    <source>
        <dbReference type="EMBL" id="KAF7637657.1"/>
    </source>
</evidence>
<proteinExistence type="predicted"/>
<evidence type="ECO:0000313" key="3">
    <source>
        <dbReference type="Proteomes" id="UP000605970"/>
    </source>
</evidence>
<keyword evidence="3" id="KW-1185">Reference proteome</keyword>
<gene>
    <name evidence="2" type="ORF">Mgra_00002914</name>
</gene>
<dbReference type="Proteomes" id="UP000605970">
    <property type="component" value="Unassembled WGS sequence"/>
</dbReference>
<dbReference type="EMBL" id="JABEBT010000018">
    <property type="protein sequence ID" value="KAF7637657.1"/>
    <property type="molecule type" value="Genomic_DNA"/>
</dbReference>
<protein>
    <submittedName>
        <fullName evidence="2">Uncharacterized protein</fullName>
    </submittedName>
</protein>
<organism evidence="2 3">
    <name type="scientific">Meloidogyne graminicola</name>
    <dbReference type="NCBI Taxonomy" id="189291"/>
    <lineage>
        <taxon>Eukaryota</taxon>
        <taxon>Metazoa</taxon>
        <taxon>Ecdysozoa</taxon>
        <taxon>Nematoda</taxon>
        <taxon>Chromadorea</taxon>
        <taxon>Rhabditida</taxon>
        <taxon>Tylenchina</taxon>
        <taxon>Tylenchomorpha</taxon>
        <taxon>Tylenchoidea</taxon>
        <taxon>Meloidogynidae</taxon>
        <taxon>Meloidogyninae</taxon>
        <taxon>Meloidogyne</taxon>
    </lineage>
</organism>